<dbReference type="EMBL" id="MU007015">
    <property type="protein sequence ID" value="KAF2434834.1"/>
    <property type="molecule type" value="Genomic_DNA"/>
</dbReference>
<dbReference type="OrthoDB" id="9975943at2759"/>
<organism evidence="2 3">
    <name type="scientific">Tothia fuscella</name>
    <dbReference type="NCBI Taxonomy" id="1048955"/>
    <lineage>
        <taxon>Eukaryota</taxon>
        <taxon>Fungi</taxon>
        <taxon>Dikarya</taxon>
        <taxon>Ascomycota</taxon>
        <taxon>Pezizomycotina</taxon>
        <taxon>Dothideomycetes</taxon>
        <taxon>Pleosporomycetidae</taxon>
        <taxon>Venturiales</taxon>
        <taxon>Cylindrosympodiaceae</taxon>
        <taxon>Tothia</taxon>
    </lineage>
</organism>
<protein>
    <recommendedName>
        <fullName evidence="4">Nucleoside-diphosphate sugar epimerase</fullName>
    </recommendedName>
</protein>
<evidence type="ECO:0008006" key="4">
    <source>
        <dbReference type="Google" id="ProtNLM"/>
    </source>
</evidence>
<sequence>MAHLILTGATGLVGSAVLAHTLSLPVGVVTKLSILSRRPVPMAEGKSNVEVIIHKDYDAYDSQILERLDGASGCIWAQGISVNQVTKEEYKKITIDYPISAAKAFSTLSDNFKFVYVSGEGATTSPGVLTSHFGKIKGQAELDLIALSKTTPSLKPFGVRPAVVDSQNHPEVIDASATTRNVPLSQKILVATIVPAIRACWANGLSPTAELGKFLVDLAMSDGLPLEGSDIEDGRIIPNKAVRRLAREKFYDGGS</sequence>
<dbReference type="Proteomes" id="UP000800235">
    <property type="component" value="Unassembled WGS sequence"/>
</dbReference>
<feature type="signal peptide" evidence="1">
    <location>
        <begin position="1"/>
        <end position="23"/>
    </location>
</feature>
<comment type="caution">
    <text evidence="2">The sequence shown here is derived from an EMBL/GenBank/DDBJ whole genome shotgun (WGS) entry which is preliminary data.</text>
</comment>
<dbReference type="SUPFAM" id="SSF51735">
    <property type="entry name" value="NAD(P)-binding Rossmann-fold domains"/>
    <property type="match status" value="1"/>
</dbReference>
<reference evidence="2" key="1">
    <citation type="journal article" date="2020" name="Stud. Mycol.">
        <title>101 Dothideomycetes genomes: a test case for predicting lifestyles and emergence of pathogens.</title>
        <authorList>
            <person name="Haridas S."/>
            <person name="Albert R."/>
            <person name="Binder M."/>
            <person name="Bloem J."/>
            <person name="Labutti K."/>
            <person name="Salamov A."/>
            <person name="Andreopoulos B."/>
            <person name="Baker S."/>
            <person name="Barry K."/>
            <person name="Bills G."/>
            <person name="Bluhm B."/>
            <person name="Cannon C."/>
            <person name="Castanera R."/>
            <person name="Culley D."/>
            <person name="Daum C."/>
            <person name="Ezra D."/>
            <person name="Gonzalez J."/>
            <person name="Henrissat B."/>
            <person name="Kuo A."/>
            <person name="Liang C."/>
            <person name="Lipzen A."/>
            <person name="Lutzoni F."/>
            <person name="Magnuson J."/>
            <person name="Mondo S."/>
            <person name="Nolan M."/>
            <person name="Ohm R."/>
            <person name="Pangilinan J."/>
            <person name="Park H.-J."/>
            <person name="Ramirez L."/>
            <person name="Alfaro M."/>
            <person name="Sun H."/>
            <person name="Tritt A."/>
            <person name="Yoshinaga Y."/>
            <person name="Zwiers L.-H."/>
            <person name="Turgeon B."/>
            <person name="Goodwin S."/>
            <person name="Spatafora J."/>
            <person name="Crous P."/>
            <person name="Grigoriev I."/>
        </authorList>
    </citation>
    <scope>NUCLEOTIDE SEQUENCE</scope>
    <source>
        <strain evidence="2">CBS 130266</strain>
    </source>
</reference>
<dbReference type="InterPro" id="IPR036291">
    <property type="entry name" value="NAD(P)-bd_dom_sf"/>
</dbReference>
<feature type="chain" id="PRO_5040322387" description="Nucleoside-diphosphate sugar epimerase" evidence="1">
    <location>
        <begin position="24"/>
        <end position="255"/>
    </location>
</feature>
<keyword evidence="3" id="KW-1185">Reference proteome</keyword>
<dbReference type="AlphaFoldDB" id="A0A9P4P1A6"/>
<accession>A0A9P4P1A6</accession>
<dbReference type="PANTHER" id="PTHR14097">
    <property type="entry name" value="OXIDOREDUCTASE HTATIP2"/>
    <property type="match status" value="1"/>
</dbReference>
<dbReference type="PANTHER" id="PTHR14097:SF8">
    <property type="entry name" value="NAD(P)-BINDING DOMAIN-CONTAINING PROTEIN"/>
    <property type="match status" value="1"/>
</dbReference>
<evidence type="ECO:0000313" key="2">
    <source>
        <dbReference type="EMBL" id="KAF2434834.1"/>
    </source>
</evidence>
<dbReference type="Gene3D" id="3.40.50.720">
    <property type="entry name" value="NAD(P)-binding Rossmann-like Domain"/>
    <property type="match status" value="1"/>
</dbReference>
<keyword evidence="1" id="KW-0732">Signal</keyword>
<name>A0A9P4P1A6_9PEZI</name>
<evidence type="ECO:0000313" key="3">
    <source>
        <dbReference type="Proteomes" id="UP000800235"/>
    </source>
</evidence>
<evidence type="ECO:0000256" key="1">
    <source>
        <dbReference type="SAM" id="SignalP"/>
    </source>
</evidence>
<proteinExistence type="predicted"/>
<gene>
    <name evidence="2" type="ORF">EJ08DRAFT_724149</name>
</gene>